<dbReference type="EMBL" id="JACTNZ010000003">
    <property type="protein sequence ID" value="KAG5555700.1"/>
    <property type="molecule type" value="Genomic_DNA"/>
</dbReference>
<dbReference type="InterPro" id="IPR019407">
    <property type="entry name" value="CTU2"/>
</dbReference>
<accession>A0AAV6KSQ9</accession>
<dbReference type="AlphaFoldDB" id="A0AAV6KSQ9"/>
<evidence type="ECO:0000313" key="6">
    <source>
        <dbReference type="Proteomes" id="UP000823749"/>
    </source>
</evidence>
<comment type="pathway">
    <text evidence="3">tRNA modification; 5-methoxycarbonylmethyl-2-thiouridine-tRNA biosynthesis.</text>
</comment>
<comment type="function">
    <text evidence="3">Plays a central role in 2-thiolation of mcm(5)S(2)U at tRNA wobble positions of tRNA(Lys), tRNA(Glu) and tRNA(Gln). May act by forming a heterodimer with NCS6/CTU1 that ligates sulfur from thiocarboxylated URM1 onto the uridine of tRNAs at wobble position.</text>
</comment>
<feature type="region of interest" description="Disordered" evidence="4">
    <location>
        <begin position="23"/>
        <end position="42"/>
    </location>
</feature>
<proteinExistence type="inferred from homology"/>
<dbReference type="Gene3D" id="3.40.50.620">
    <property type="entry name" value="HUPs"/>
    <property type="match status" value="1"/>
</dbReference>
<organism evidence="5 6">
    <name type="scientific">Rhododendron griersonianum</name>
    <dbReference type="NCBI Taxonomy" id="479676"/>
    <lineage>
        <taxon>Eukaryota</taxon>
        <taxon>Viridiplantae</taxon>
        <taxon>Streptophyta</taxon>
        <taxon>Embryophyta</taxon>
        <taxon>Tracheophyta</taxon>
        <taxon>Spermatophyta</taxon>
        <taxon>Magnoliopsida</taxon>
        <taxon>eudicotyledons</taxon>
        <taxon>Gunneridae</taxon>
        <taxon>Pentapetalae</taxon>
        <taxon>asterids</taxon>
        <taxon>Ericales</taxon>
        <taxon>Ericaceae</taxon>
        <taxon>Ericoideae</taxon>
        <taxon>Rhodoreae</taxon>
        <taxon>Rhododendron</taxon>
    </lineage>
</organism>
<comment type="similarity">
    <text evidence="3">Belongs to the CTU2/NCS2 family.</text>
</comment>
<evidence type="ECO:0000256" key="2">
    <source>
        <dbReference type="ARBA" id="ARBA00022694"/>
    </source>
</evidence>
<gene>
    <name evidence="5" type="ORF">RHGRI_006370</name>
</gene>
<keyword evidence="2 3" id="KW-0819">tRNA processing</keyword>
<dbReference type="PANTHER" id="PTHR20882:SF14">
    <property type="entry name" value="CYTOPLASMIC TRNA 2-THIOLATION PROTEIN 2"/>
    <property type="match status" value="1"/>
</dbReference>
<protein>
    <recommendedName>
        <fullName evidence="3">Cytoplasmic tRNA 2-thiolation protein 2</fullName>
    </recommendedName>
</protein>
<dbReference type="PANTHER" id="PTHR20882">
    <property type="entry name" value="CYTOPLASMIC TRNA 2-THIOLATION PROTEIN 2"/>
    <property type="match status" value="1"/>
</dbReference>
<comment type="caution">
    <text evidence="5">The sequence shown here is derived from an EMBL/GenBank/DDBJ whole genome shotgun (WGS) entry which is preliminary data.</text>
</comment>
<keyword evidence="6" id="KW-1185">Reference proteome</keyword>
<feature type="compositionally biased region" description="Low complexity" evidence="4">
    <location>
        <begin position="32"/>
        <end position="42"/>
    </location>
</feature>
<reference evidence="5" key="1">
    <citation type="submission" date="2020-08" db="EMBL/GenBank/DDBJ databases">
        <title>Plant Genome Project.</title>
        <authorList>
            <person name="Zhang R.-G."/>
        </authorList>
    </citation>
    <scope>NUCLEOTIDE SEQUENCE</scope>
    <source>
        <strain evidence="5">WSP0</strain>
        <tissue evidence="5">Leaf</tissue>
    </source>
</reference>
<dbReference type="HAMAP" id="MF_03054">
    <property type="entry name" value="CTU2"/>
    <property type="match status" value="1"/>
</dbReference>
<dbReference type="Proteomes" id="UP000823749">
    <property type="component" value="Chromosome 3"/>
</dbReference>
<dbReference type="InterPro" id="IPR014729">
    <property type="entry name" value="Rossmann-like_a/b/a_fold"/>
</dbReference>
<dbReference type="GO" id="GO:0016783">
    <property type="term" value="F:sulfurtransferase activity"/>
    <property type="evidence" value="ECO:0007669"/>
    <property type="project" value="TreeGrafter"/>
</dbReference>
<evidence type="ECO:0000256" key="4">
    <source>
        <dbReference type="SAM" id="MobiDB-lite"/>
    </source>
</evidence>
<evidence type="ECO:0000256" key="1">
    <source>
        <dbReference type="ARBA" id="ARBA00022490"/>
    </source>
</evidence>
<sequence length="500" mass="54677">MACSSGSCESGCYKDNNEAEAAEVENQHSLKNEPPNGVPTGNNGVNRHNLCIKCKSNETIAATYPTPAAFAAGCDGGRFCAECFRSNLFGKFKFAVTSNAMISPSDNVLVAFSGGTSSRVALQFIHEMQCKAQKNFDASRDRSLPVFSVGVAFVDESAIYPVSSQQLDDAIEDMKLIVSNLTPPRKVFHVIPTASIYSLDLGEGKDRLRELVNAVSDVTGKDDLMLHLRMLSLQKIALENGYTKLLLGSCTSRIACHVITATVKGQGYSLAADIQYVDARWGVPVVLPLRDCLTQELSMLCCLDRYLKSEIAAGRAGWLKYGQAGSLKTVEVLDTPRSGINGLVSSFVKLLQEENASRESTIVRTAGKLTPFDFNRMPASDDLNCNLASLRRQKKYNLKLNESLPPESFCPICNSPLSKSDLLSLNDVENGQLSAETFGAKCCLSCLFQILPKECSSVEHFYSFLPQPIIAQAKNDNHCNRRWLREQIQDCLLSDSEDGT</sequence>
<evidence type="ECO:0000313" key="5">
    <source>
        <dbReference type="EMBL" id="KAG5555700.1"/>
    </source>
</evidence>
<dbReference type="GO" id="GO:0032447">
    <property type="term" value="P:protein urmylation"/>
    <property type="evidence" value="ECO:0007669"/>
    <property type="project" value="UniProtKB-UniRule"/>
</dbReference>
<comment type="subcellular location">
    <subcellularLocation>
        <location evidence="3">Cytoplasm</location>
    </subcellularLocation>
</comment>
<evidence type="ECO:0000256" key="3">
    <source>
        <dbReference type="HAMAP-Rule" id="MF_03054"/>
    </source>
</evidence>
<dbReference type="GO" id="GO:0016779">
    <property type="term" value="F:nucleotidyltransferase activity"/>
    <property type="evidence" value="ECO:0007669"/>
    <property type="project" value="UniProtKB-UniRule"/>
</dbReference>
<dbReference type="GO" id="GO:0000049">
    <property type="term" value="F:tRNA binding"/>
    <property type="evidence" value="ECO:0007669"/>
    <property type="project" value="InterPro"/>
</dbReference>
<dbReference type="GO" id="GO:0005829">
    <property type="term" value="C:cytosol"/>
    <property type="evidence" value="ECO:0007669"/>
    <property type="project" value="TreeGrafter"/>
</dbReference>
<name>A0AAV6KSQ9_9ERIC</name>
<keyword evidence="1 3" id="KW-0963">Cytoplasm</keyword>
<dbReference type="SUPFAM" id="SSF52402">
    <property type="entry name" value="Adenine nucleotide alpha hydrolases-like"/>
    <property type="match status" value="1"/>
</dbReference>
<dbReference type="EMBL" id="JACTNZ010000003">
    <property type="protein sequence ID" value="KAG5555701.1"/>
    <property type="molecule type" value="Genomic_DNA"/>
</dbReference>
<dbReference type="GO" id="GO:0002143">
    <property type="term" value="P:tRNA wobble position uridine thiolation"/>
    <property type="evidence" value="ECO:0007669"/>
    <property type="project" value="TreeGrafter"/>
</dbReference>
<dbReference type="EMBL" id="JACTNZ010000003">
    <property type="protein sequence ID" value="KAG5555702.1"/>
    <property type="molecule type" value="Genomic_DNA"/>
</dbReference>